<dbReference type="EMBL" id="CANHGI010000003">
    <property type="protein sequence ID" value="CAI5445984.1"/>
    <property type="molecule type" value="Genomic_DNA"/>
</dbReference>
<evidence type="ECO:0000313" key="4">
    <source>
        <dbReference type="Proteomes" id="UP001152747"/>
    </source>
</evidence>
<dbReference type="Proteomes" id="UP001152747">
    <property type="component" value="Unassembled WGS sequence"/>
</dbReference>
<feature type="compositionally biased region" description="Basic and acidic residues" evidence="1">
    <location>
        <begin position="55"/>
        <end position="66"/>
    </location>
</feature>
<keyword evidence="2" id="KW-0812">Transmembrane</keyword>
<accession>A0A9P1II64</accession>
<name>A0A9P1II64_9PELO</name>
<evidence type="ECO:0000256" key="2">
    <source>
        <dbReference type="SAM" id="Phobius"/>
    </source>
</evidence>
<keyword evidence="2" id="KW-1133">Transmembrane helix</keyword>
<proteinExistence type="predicted"/>
<evidence type="ECO:0000313" key="3">
    <source>
        <dbReference type="EMBL" id="CAI5445984.1"/>
    </source>
</evidence>
<comment type="caution">
    <text evidence="3">The sequence shown here is derived from an EMBL/GenBank/DDBJ whole genome shotgun (WGS) entry which is preliminary data.</text>
</comment>
<keyword evidence="2" id="KW-0472">Membrane</keyword>
<evidence type="ECO:0008006" key="5">
    <source>
        <dbReference type="Google" id="ProtNLM"/>
    </source>
</evidence>
<reference evidence="3" key="1">
    <citation type="submission" date="2022-11" db="EMBL/GenBank/DDBJ databases">
        <authorList>
            <person name="Kikuchi T."/>
        </authorList>
    </citation>
    <scope>NUCLEOTIDE SEQUENCE</scope>
    <source>
        <strain evidence="3">PS1010</strain>
    </source>
</reference>
<feature type="transmembrane region" description="Helical" evidence="2">
    <location>
        <begin position="6"/>
        <end position="22"/>
    </location>
</feature>
<sequence>MKQIVTLLYTYIFYSFILLSCSKTPKKTRTLRMQPSTIERRGKPAGGNQQASQNPEKEKSKIKTDKLPNGPDSKSRKTAESNGRTPARLGYNKSLIAIQEKALADIFENGSNHEKQGSRSAKTPDVPQKSIELGKTQKSTD</sequence>
<dbReference type="PROSITE" id="PS51257">
    <property type="entry name" value="PROKAR_LIPOPROTEIN"/>
    <property type="match status" value="1"/>
</dbReference>
<organism evidence="3 4">
    <name type="scientific">Caenorhabditis angaria</name>
    <dbReference type="NCBI Taxonomy" id="860376"/>
    <lineage>
        <taxon>Eukaryota</taxon>
        <taxon>Metazoa</taxon>
        <taxon>Ecdysozoa</taxon>
        <taxon>Nematoda</taxon>
        <taxon>Chromadorea</taxon>
        <taxon>Rhabditida</taxon>
        <taxon>Rhabditina</taxon>
        <taxon>Rhabditomorpha</taxon>
        <taxon>Rhabditoidea</taxon>
        <taxon>Rhabditidae</taxon>
        <taxon>Peloderinae</taxon>
        <taxon>Caenorhabditis</taxon>
    </lineage>
</organism>
<protein>
    <recommendedName>
        <fullName evidence="5">Lipoprotein</fullName>
    </recommendedName>
</protein>
<feature type="region of interest" description="Disordered" evidence="1">
    <location>
        <begin position="27"/>
        <end position="92"/>
    </location>
</feature>
<keyword evidence="4" id="KW-1185">Reference proteome</keyword>
<evidence type="ECO:0000256" key="1">
    <source>
        <dbReference type="SAM" id="MobiDB-lite"/>
    </source>
</evidence>
<gene>
    <name evidence="3" type="ORF">CAMP_LOCUS8621</name>
</gene>
<feature type="region of interest" description="Disordered" evidence="1">
    <location>
        <begin position="107"/>
        <end position="141"/>
    </location>
</feature>
<dbReference type="AlphaFoldDB" id="A0A9P1II64"/>